<reference evidence="1" key="2">
    <citation type="submission" date="2017-06" db="EMBL/GenBank/DDBJ databases">
        <title>WGS assembly of Brachypodium distachyon.</title>
        <authorList>
            <consortium name="The International Brachypodium Initiative"/>
            <person name="Lucas S."/>
            <person name="Harmon-Smith M."/>
            <person name="Lail K."/>
            <person name="Tice H."/>
            <person name="Grimwood J."/>
            <person name="Bruce D."/>
            <person name="Barry K."/>
            <person name="Shu S."/>
            <person name="Lindquist E."/>
            <person name="Wang M."/>
            <person name="Pitluck S."/>
            <person name="Vogel J.P."/>
            <person name="Garvin D.F."/>
            <person name="Mockler T.C."/>
            <person name="Schmutz J."/>
            <person name="Rokhsar D."/>
            <person name="Bevan M.W."/>
        </authorList>
    </citation>
    <scope>NUCLEOTIDE SEQUENCE</scope>
    <source>
        <strain evidence="1">Bd21</strain>
    </source>
</reference>
<protein>
    <submittedName>
        <fullName evidence="1 2">Uncharacterized protein</fullName>
    </submittedName>
</protein>
<dbReference type="EnsemblPlants" id="PNT78250">
    <property type="protein sequence ID" value="PNT78250"/>
    <property type="gene ID" value="BRADI_1g76012v3"/>
</dbReference>
<dbReference type="Gramene" id="PNT78250">
    <property type="protein sequence ID" value="PNT78250"/>
    <property type="gene ID" value="BRADI_1g76012v3"/>
</dbReference>
<dbReference type="Proteomes" id="UP000008810">
    <property type="component" value="Chromosome 1"/>
</dbReference>
<dbReference type="EMBL" id="CM000880">
    <property type="protein sequence ID" value="PNT78250.1"/>
    <property type="molecule type" value="Genomic_DNA"/>
</dbReference>
<reference evidence="1 2" key="1">
    <citation type="journal article" date="2010" name="Nature">
        <title>Genome sequencing and analysis of the model grass Brachypodium distachyon.</title>
        <authorList>
            <consortium name="International Brachypodium Initiative"/>
        </authorList>
    </citation>
    <scope>NUCLEOTIDE SEQUENCE [LARGE SCALE GENOMIC DNA]</scope>
    <source>
        <strain evidence="1 2">Bd21</strain>
    </source>
</reference>
<evidence type="ECO:0000313" key="1">
    <source>
        <dbReference type="EMBL" id="PNT78250.1"/>
    </source>
</evidence>
<gene>
    <name evidence="1" type="ORF">BRADI_1g76012v3</name>
</gene>
<reference evidence="2" key="3">
    <citation type="submission" date="2018-08" db="UniProtKB">
        <authorList>
            <consortium name="EnsemblPlants"/>
        </authorList>
    </citation>
    <scope>IDENTIFICATION</scope>
    <source>
        <strain evidence="2">cv. Bd21</strain>
    </source>
</reference>
<keyword evidence="3" id="KW-1185">Reference proteome</keyword>
<sequence length="95" mass="10449">MRGLPGAVYFPGPQLTRPSPMASPALPALLRLLRTAPLPCELPRPMPSQQSPSTFRPPLPSYSRSKFQAALCCWCSAFACDSCSGETMYRLHCDY</sequence>
<dbReference type="InParanoid" id="A0A2K2DVE9"/>
<dbReference type="AlphaFoldDB" id="A0A2K2DVE9"/>
<proteinExistence type="predicted"/>
<name>A0A2K2DVE9_BRADI</name>
<organism evidence="1">
    <name type="scientific">Brachypodium distachyon</name>
    <name type="common">Purple false brome</name>
    <name type="synonym">Trachynia distachya</name>
    <dbReference type="NCBI Taxonomy" id="15368"/>
    <lineage>
        <taxon>Eukaryota</taxon>
        <taxon>Viridiplantae</taxon>
        <taxon>Streptophyta</taxon>
        <taxon>Embryophyta</taxon>
        <taxon>Tracheophyta</taxon>
        <taxon>Spermatophyta</taxon>
        <taxon>Magnoliopsida</taxon>
        <taxon>Liliopsida</taxon>
        <taxon>Poales</taxon>
        <taxon>Poaceae</taxon>
        <taxon>BOP clade</taxon>
        <taxon>Pooideae</taxon>
        <taxon>Stipodae</taxon>
        <taxon>Brachypodieae</taxon>
        <taxon>Brachypodium</taxon>
    </lineage>
</organism>
<accession>A0A2K2DVE9</accession>
<evidence type="ECO:0000313" key="3">
    <source>
        <dbReference type="Proteomes" id="UP000008810"/>
    </source>
</evidence>
<evidence type="ECO:0000313" key="2">
    <source>
        <dbReference type="EnsemblPlants" id="PNT78250"/>
    </source>
</evidence>